<dbReference type="KEGG" id="mmob:F6R98_12635"/>
<evidence type="ECO:0000256" key="13">
    <source>
        <dbReference type="PIRSR" id="PIRSR006621-2"/>
    </source>
</evidence>
<evidence type="ECO:0000256" key="9">
    <source>
        <dbReference type="ARBA" id="ARBA00058013"/>
    </source>
</evidence>
<keyword evidence="8 10" id="KW-0560">Oxidoreductase</keyword>
<dbReference type="EC" id="1.3.1.91" evidence="10"/>
<dbReference type="GO" id="GO:0000049">
    <property type="term" value="F:tRNA binding"/>
    <property type="evidence" value="ECO:0007669"/>
    <property type="project" value="UniProtKB-UniRule"/>
</dbReference>
<dbReference type="PANTHER" id="PTHR42907:SF1">
    <property type="entry name" value="FMN-LINKED OXIDOREDUCTASES SUPERFAMILY PROTEIN"/>
    <property type="match status" value="1"/>
</dbReference>
<dbReference type="InterPro" id="IPR001269">
    <property type="entry name" value="DUS_fam"/>
</dbReference>
<comment type="similarity">
    <text evidence="11">Belongs to the dus family.</text>
</comment>
<dbReference type="GO" id="GO:0102264">
    <property type="term" value="F:tRNA-dihydrouridine20 synthase activity"/>
    <property type="evidence" value="ECO:0007669"/>
    <property type="project" value="UniProtKB-EC"/>
</dbReference>
<dbReference type="InterPro" id="IPR004653">
    <property type="entry name" value="DusA"/>
</dbReference>
<feature type="domain" description="DUS-like FMN-binding" evidence="14">
    <location>
        <begin position="11"/>
        <end position="307"/>
    </location>
</feature>
<reference evidence="15 16" key="1">
    <citation type="submission" date="2019-09" db="EMBL/GenBank/DDBJ databases">
        <title>Ecophysiology of the spiral-shaped methanotroph Methylospira mobilis as revealed by the complete genome sequence.</title>
        <authorList>
            <person name="Oshkin I.Y."/>
            <person name="Dedysh S.N."/>
            <person name="Miroshnikov K."/>
            <person name="Danilova O.V."/>
            <person name="Hakobyan A."/>
            <person name="Liesack W."/>
        </authorList>
    </citation>
    <scope>NUCLEOTIDE SEQUENCE [LARGE SCALE GENOMIC DNA]</scope>
    <source>
        <strain evidence="15 16">Shm1</strain>
    </source>
</reference>
<evidence type="ECO:0000259" key="14">
    <source>
        <dbReference type="Pfam" id="PF01207"/>
    </source>
</evidence>
<feature type="binding site" evidence="10 13">
    <location>
        <position position="167"/>
    </location>
    <ligand>
        <name>FMN</name>
        <dbReference type="ChEBI" id="CHEBI:58210"/>
    </ligand>
</feature>
<organism evidence="15 16">
    <name type="scientific">Candidatus Methylospira mobilis</name>
    <dbReference type="NCBI Taxonomy" id="1808979"/>
    <lineage>
        <taxon>Bacteria</taxon>
        <taxon>Pseudomonadati</taxon>
        <taxon>Pseudomonadota</taxon>
        <taxon>Gammaproteobacteria</taxon>
        <taxon>Methylococcales</taxon>
        <taxon>Methylococcaceae</taxon>
        <taxon>Candidatus Methylospira</taxon>
    </lineage>
</organism>
<accession>A0A5Q0BMM8</accession>
<dbReference type="InParanoid" id="A0A5Q0BMM8"/>
<keyword evidence="16" id="KW-1185">Reference proteome</keyword>
<feature type="binding site" evidence="10 13">
    <location>
        <position position="66"/>
    </location>
    <ligand>
        <name>FMN</name>
        <dbReference type="ChEBI" id="CHEBI:58210"/>
    </ligand>
</feature>
<evidence type="ECO:0000313" key="15">
    <source>
        <dbReference type="EMBL" id="QFY43357.1"/>
    </source>
</evidence>
<evidence type="ECO:0000256" key="7">
    <source>
        <dbReference type="ARBA" id="ARBA00022884"/>
    </source>
</evidence>
<feature type="binding site" evidence="10 13">
    <location>
        <begin position="207"/>
        <end position="209"/>
    </location>
    <ligand>
        <name>FMN</name>
        <dbReference type="ChEBI" id="CHEBI:58210"/>
    </ligand>
</feature>
<evidence type="ECO:0000256" key="3">
    <source>
        <dbReference type="ARBA" id="ARBA00022630"/>
    </source>
</evidence>
<dbReference type="AlphaFoldDB" id="A0A5Q0BMM8"/>
<dbReference type="InterPro" id="IPR013785">
    <property type="entry name" value="Aldolase_TIM"/>
</dbReference>
<dbReference type="NCBIfam" id="TIGR00742">
    <property type="entry name" value="yjbN"/>
    <property type="match status" value="1"/>
</dbReference>
<dbReference type="InterPro" id="IPR018517">
    <property type="entry name" value="tRNA_hU_synthase_CS"/>
</dbReference>
<dbReference type="GO" id="GO:0050660">
    <property type="term" value="F:flavin adenine dinucleotide binding"/>
    <property type="evidence" value="ECO:0007669"/>
    <property type="project" value="InterPro"/>
</dbReference>
<evidence type="ECO:0000256" key="11">
    <source>
        <dbReference type="PIRNR" id="PIRNR006621"/>
    </source>
</evidence>
<dbReference type="PROSITE" id="PS01136">
    <property type="entry name" value="UPF0034"/>
    <property type="match status" value="1"/>
</dbReference>
<evidence type="ECO:0000313" key="16">
    <source>
        <dbReference type="Proteomes" id="UP000325755"/>
    </source>
</evidence>
<dbReference type="Gene3D" id="1.20.120.1460">
    <property type="match status" value="1"/>
</dbReference>
<feature type="site" description="Interacts with tRNA; defines subfamily-specific binding signature" evidence="10">
    <location>
        <position position="295"/>
    </location>
</feature>
<dbReference type="NCBIfam" id="NF008774">
    <property type="entry name" value="PRK11815.1"/>
    <property type="match status" value="1"/>
</dbReference>
<gene>
    <name evidence="10 15" type="primary">dusA</name>
    <name evidence="15" type="ORF">F6R98_12635</name>
</gene>
<feature type="site" description="Interacts with tRNA" evidence="10">
    <location>
        <position position="182"/>
    </location>
</feature>
<evidence type="ECO:0000256" key="5">
    <source>
        <dbReference type="ARBA" id="ARBA00022694"/>
    </source>
</evidence>
<evidence type="ECO:0000256" key="12">
    <source>
        <dbReference type="PIRSR" id="PIRSR006621-1"/>
    </source>
</evidence>
<evidence type="ECO:0000256" key="8">
    <source>
        <dbReference type="ARBA" id="ARBA00023002"/>
    </source>
</evidence>
<keyword evidence="6 10" id="KW-0521">NADP</keyword>
<dbReference type="FunFam" id="3.20.20.70:FF:000083">
    <property type="entry name" value="tRNA-dihydrouridine(20/20a) synthase"/>
    <property type="match status" value="1"/>
</dbReference>
<keyword evidence="4 10" id="KW-0288">FMN</keyword>
<name>A0A5Q0BMM8_9GAMM</name>
<dbReference type="Gene3D" id="3.20.20.70">
    <property type="entry name" value="Aldolase class I"/>
    <property type="match status" value="1"/>
</dbReference>
<feature type="active site" description="Proton donor" evidence="10 12">
    <location>
        <position position="96"/>
    </location>
</feature>
<evidence type="ECO:0000256" key="6">
    <source>
        <dbReference type="ARBA" id="ARBA00022857"/>
    </source>
</evidence>
<evidence type="ECO:0000256" key="4">
    <source>
        <dbReference type="ARBA" id="ARBA00022643"/>
    </source>
</evidence>
<dbReference type="OrthoDB" id="9783413at2"/>
<keyword evidence="5 10" id="KW-0819">tRNA processing</keyword>
<keyword evidence="13" id="KW-0547">Nucleotide-binding</keyword>
<dbReference type="Proteomes" id="UP000325755">
    <property type="component" value="Chromosome"/>
</dbReference>
<comment type="catalytic activity">
    <reaction evidence="10">
        <text>5,6-dihydrouridine(20) in tRNA + NADP(+) = uridine(20) in tRNA + NADPH + H(+)</text>
        <dbReference type="Rhea" id="RHEA:53336"/>
        <dbReference type="Rhea" id="RHEA-COMP:13533"/>
        <dbReference type="Rhea" id="RHEA-COMP:13534"/>
        <dbReference type="ChEBI" id="CHEBI:15378"/>
        <dbReference type="ChEBI" id="CHEBI:57783"/>
        <dbReference type="ChEBI" id="CHEBI:58349"/>
        <dbReference type="ChEBI" id="CHEBI:65315"/>
        <dbReference type="ChEBI" id="CHEBI:74443"/>
        <dbReference type="EC" id="1.3.1.91"/>
    </reaction>
</comment>
<dbReference type="PIRSF" id="PIRSF006621">
    <property type="entry name" value="Dus"/>
    <property type="match status" value="1"/>
</dbReference>
<protein>
    <recommendedName>
        <fullName evidence="10">tRNA-dihydrouridine(20/20a) synthase</fullName>
        <ecNumber evidence="10">1.3.1.91</ecNumber>
    </recommendedName>
    <alternativeName>
        <fullName evidence="10">U20-specific dihydrouridine synthase</fullName>
        <shortName evidence="10">U20-specific Dus</shortName>
    </alternativeName>
    <alternativeName>
        <fullName evidence="10">tRNA-dihydrouridine synthase A</fullName>
    </alternativeName>
</protein>
<comment type="catalytic activity">
    <reaction evidence="10">
        <text>5,6-dihydrouridine(20a) in tRNA + NADP(+) = uridine(20a) in tRNA + NADPH + H(+)</text>
        <dbReference type="Rhea" id="RHEA:53344"/>
        <dbReference type="Rhea" id="RHEA-COMP:13535"/>
        <dbReference type="Rhea" id="RHEA-COMP:13536"/>
        <dbReference type="ChEBI" id="CHEBI:15378"/>
        <dbReference type="ChEBI" id="CHEBI:57783"/>
        <dbReference type="ChEBI" id="CHEBI:58349"/>
        <dbReference type="ChEBI" id="CHEBI:65315"/>
        <dbReference type="ChEBI" id="CHEBI:74443"/>
    </reaction>
</comment>
<feature type="binding site" evidence="10 13">
    <location>
        <begin position="229"/>
        <end position="230"/>
    </location>
    <ligand>
        <name>FMN</name>
        <dbReference type="ChEBI" id="CHEBI:58210"/>
    </ligand>
</feature>
<dbReference type="InterPro" id="IPR035587">
    <property type="entry name" value="DUS-like_FMN-bd"/>
</dbReference>
<dbReference type="GO" id="GO:0102266">
    <property type="term" value="F:tRNA-dihydrouridine20a synthase activity"/>
    <property type="evidence" value="ECO:0007669"/>
    <property type="project" value="RHEA"/>
</dbReference>
<evidence type="ECO:0000256" key="2">
    <source>
        <dbReference type="ARBA" id="ARBA00022555"/>
    </source>
</evidence>
<dbReference type="GO" id="GO:0010181">
    <property type="term" value="F:FMN binding"/>
    <property type="evidence" value="ECO:0007669"/>
    <property type="project" value="UniProtKB-UniRule"/>
</dbReference>
<feature type="binding site" evidence="10 13">
    <location>
        <position position="135"/>
    </location>
    <ligand>
        <name>FMN</name>
        <dbReference type="ChEBI" id="CHEBI:58210"/>
    </ligand>
</feature>
<comment type="function">
    <text evidence="9 10">Catalyzes the synthesis of 5,6-dihydrouridine (D), a modified base found in the D-loop of most tRNAs, via the reduction of the C5-C6 double bond in target uridines. Specifically modifies U20 and U20a in tRNAs.</text>
</comment>
<comment type="catalytic activity">
    <reaction evidence="10">
        <text>5,6-dihydrouridine(20) in tRNA + NAD(+) = uridine(20) in tRNA + NADH + H(+)</text>
        <dbReference type="Rhea" id="RHEA:53340"/>
        <dbReference type="Rhea" id="RHEA-COMP:13533"/>
        <dbReference type="Rhea" id="RHEA-COMP:13534"/>
        <dbReference type="ChEBI" id="CHEBI:15378"/>
        <dbReference type="ChEBI" id="CHEBI:57540"/>
        <dbReference type="ChEBI" id="CHEBI:57945"/>
        <dbReference type="ChEBI" id="CHEBI:65315"/>
        <dbReference type="ChEBI" id="CHEBI:74443"/>
        <dbReference type="EC" id="1.3.1.91"/>
    </reaction>
</comment>
<proteinExistence type="inferred from homology"/>
<comment type="cofactor">
    <cofactor evidence="1 10 11 13">
        <name>FMN</name>
        <dbReference type="ChEBI" id="CHEBI:58210"/>
    </cofactor>
</comment>
<feature type="site" description="Interacts with tRNA" evidence="10">
    <location>
        <position position="93"/>
    </location>
</feature>
<keyword evidence="2 10" id="KW-0820">tRNA-binding</keyword>
<feature type="binding site" evidence="10">
    <location>
        <begin position="13"/>
        <end position="15"/>
    </location>
    <ligand>
        <name>FMN</name>
        <dbReference type="ChEBI" id="CHEBI:58210"/>
    </ligand>
</feature>
<comment type="catalytic activity">
    <reaction evidence="10">
        <text>5,6-dihydrouridine(20a) in tRNA + NAD(+) = uridine(20a) in tRNA + NADH + H(+)</text>
        <dbReference type="Rhea" id="RHEA:53348"/>
        <dbReference type="Rhea" id="RHEA-COMP:13535"/>
        <dbReference type="Rhea" id="RHEA-COMP:13536"/>
        <dbReference type="ChEBI" id="CHEBI:15378"/>
        <dbReference type="ChEBI" id="CHEBI:57540"/>
        <dbReference type="ChEBI" id="CHEBI:57945"/>
        <dbReference type="ChEBI" id="CHEBI:65315"/>
        <dbReference type="ChEBI" id="CHEBI:74443"/>
    </reaction>
</comment>
<dbReference type="SUPFAM" id="SSF51395">
    <property type="entry name" value="FMN-linked oxidoreductases"/>
    <property type="match status" value="1"/>
</dbReference>
<feature type="site" description="Interacts with tRNA; defines subfamily-specific binding signature" evidence="10">
    <location>
        <position position="179"/>
    </location>
</feature>
<keyword evidence="7 10" id="KW-0694">RNA-binding</keyword>
<comment type="similarity">
    <text evidence="10">Belongs to the Dus family. DusA subfamily.</text>
</comment>
<dbReference type="RefSeq" id="WP_153249339.1">
    <property type="nucleotide sequence ID" value="NZ_CP044205.1"/>
</dbReference>
<keyword evidence="3 10" id="KW-0285">Flavoprotein</keyword>
<sequence length="323" mass="35807">MSQFPSYRLSCAPMLEWTDRHCRFFLRTISRHVQLYSEMVTTGAVLRGDRARLLGFNDAEHPLVLQLGGSDPADLAACARIAEDFGYDEVNLNVGCPSDRVQKGRFGACLMKEPQLVADCVAAMQAAAGIPVTVKTRIGVDDQDSYQALTAFVGTVKAAGCHTFIVHARKAWLSGLSPKENRDIPPLRYDMAADLKRDFSNLRIILNGGVQLLDEARQHLTVFDGVMMGRAIYHNPYLLADADRLIFGEHGAAPTRHEVLERFIPYVERELAQGVRLQALSRHILGLFQGVPGGRQWRRYLSENAWKPGSGIEVLLEAGKHPG</sequence>
<dbReference type="HAMAP" id="MF_02041">
    <property type="entry name" value="DusA_subfam"/>
    <property type="match status" value="1"/>
</dbReference>
<feature type="site" description="Interacts with tRNA; defines subfamily-specific binding signature" evidence="10">
    <location>
        <position position="298"/>
    </location>
</feature>
<dbReference type="FunCoup" id="A0A5Q0BMM8">
    <property type="interactions" value="284"/>
</dbReference>
<evidence type="ECO:0000256" key="10">
    <source>
        <dbReference type="HAMAP-Rule" id="MF_02041"/>
    </source>
</evidence>
<dbReference type="PANTHER" id="PTHR42907">
    <property type="entry name" value="FMN-LINKED OXIDOREDUCTASES SUPERFAMILY PROTEIN"/>
    <property type="match status" value="1"/>
</dbReference>
<evidence type="ECO:0000256" key="1">
    <source>
        <dbReference type="ARBA" id="ARBA00001917"/>
    </source>
</evidence>
<dbReference type="EMBL" id="CP044205">
    <property type="protein sequence ID" value="QFY43357.1"/>
    <property type="molecule type" value="Genomic_DNA"/>
</dbReference>
<dbReference type="Pfam" id="PF01207">
    <property type="entry name" value="Dus"/>
    <property type="match status" value="1"/>
</dbReference>
<dbReference type="CDD" id="cd02801">
    <property type="entry name" value="DUS_like_FMN"/>
    <property type="match status" value="1"/>
</dbReference>